<dbReference type="Proteomes" id="UP001642540">
    <property type="component" value="Unassembled WGS sequence"/>
</dbReference>
<organism evidence="2 3">
    <name type="scientific">Orchesella dallaii</name>
    <dbReference type="NCBI Taxonomy" id="48710"/>
    <lineage>
        <taxon>Eukaryota</taxon>
        <taxon>Metazoa</taxon>
        <taxon>Ecdysozoa</taxon>
        <taxon>Arthropoda</taxon>
        <taxon>Hexapoda</taxon>
        <taxon>Collembola</taxon>
        <taxon>Entomobryomorpha</taxon>
        <taxon>Entomobryoidea</taxon>
        <taxon>Orchesellidae</taxon>
        <taxon>Orchesellinae</taxon>
        <taxon>Orchesella</taxon>
    </lineage>
</organism>
<evidence type="ECO:0000313" key="3">
    <source>
        <dbReference type="Proteomes" id="UP001642540"/>
    </source>
</evidence>
<dbReference type="EMBL" id="CAXLJM020000004">
    <property type="protein sequence ID" value="CAL8070373.1"/>
    <property type="molecule type" value="Genomic_DNA"/>
</dbReference>
<reference evidence="2 3" key="1">
    <citation type="submission" date="2024-08" db="EMBL/GenBank/DDBJ databases">
        <authorList>
            <person name="Cucini C."/>
            <person name="Frati F."/>
        </authorList>
    </citation>
    <scope>NUCLEOTIDE SEQUENCE [LARGE SCALE GENOMIC DNA]</scope>
</reference>
<feature type="region of interest" description="Disordered" evidence="1">
    <location>
        <begin position="257"/>
        <end position="283"/>
    </location>
</feature>
<feature type="compositionally biased region" description="Basic residues" evidence="1">
    <location>
        <begin position="9"/>
        <end position="23"/>
    </location>
</feature>
<feature type="region of interest" description="Disordered" evidence="1">
    <location>
        <begin position="44"/>
        <end position="73"/>
    </location>
</feature>
<feature type="compositionally biased region" description="Polar residues" evidence="1">
    <location>
        <begin position="272"/>
        <end position="283"/>
    </location>
</feature>
<evidence type="ECO:0000256" key="1">
    <source>
        <dbReference type="SAM" id="MobiDB-lite"/>
    </source>
</evidence>
<comment type="caution">
    <text evidence="2">The sequence shown here is derived from an EMBL/GenBank/DDBJ whole genome shotgun (WGS) entry which is preliminary data.</text>
</comment>
<protein>
    <submittedName>
        <fullName evidence="2">Uncharacterized protein</fullName>
    </submittedName>
</protein>
<accession>A0ABP1PKY7</accession>
<evidence type="ECO:0000313" key="2">
    <source>
        <dbReference type="EMBL" id="CAL8070373.1"/>
    </source>
</evidence>
<keyword evidence="3" id="KW-1185">Reference proteome</keyword>
<proteinExistence type="predicted"/>
<gene>
    <name evidence="2" type="ORF">ODALV1_LOCUS1210</name>
</gene>
<sequence length="448" mass="52328">MSKLFKTTKNSKRIKNKTLQHGRQKTPIDYTALWTTYSQRLPRFNRMDPDTEAESDPSPERSRPSTKKGKKGEIQVVLTRDDWKRFYAERLRKLVDVPDLTNKELTDIFERNRRIYFKNKKQQENDIQLVFDEDLPTCFYWDKFQVADWATSVGLSDTVKSVTKAVREVLGLPQTNGVRAVARFIPLEAFLKMKARTGSEMNMQTFKEFCEIEGIEYEAARRQMLEKYRPLPGRCQVVIKPWKYEKVKWIPVERHDFKPPDQEASQDDYENYDSTSSSESDWLQSAPTVEELVNNVLVRNSVIPQIMNDIIEAVFKKISDDRKSLMDKRKAQLAAEQVVKTRMEQAYLDFSISNPQDKLKFVTIIAEELVDDILRAREVLEDIDKFQERIQRELPKHELENYQAAVAHYVQNIMPAVVSAALKEMEDSSVGLQDQLDVNNLSEEEHDE</sequence>
<name>A0ABP1PKY7_9HEXA</name>
<feature type="region of interest" description="Disordered" evidence="1">
    <location>
        <begin position="1"/>
        <end position="23"/>
    </location>
</feature>